<gene>
    <name evidence="1" type="ORF">AVEN_126885_1</name>
</gene>
<protein>
    <submittedName>
        <fullName evidence="1">Uncharacterized protein</fullName>
    </submittedName>
</protein>
<accession>A0A4Y2C2K2</accession>
<proteinExistence type="predicted"/>
<name>A0A4Y2C2K2_ARAVE</name>
<reference evidence="1 2" key="1">
    <citation type="journal article" date="2019" name="Sci. Rep.">
        <title>Orb-weaving spider Araneus ventricosus genome elucidates the spidroin gene catalogue.</title>
        <authorList>
            <person name="Kono N."/>
            <person name="Nakamura H."/>
            <person name="Ohtoshi R."/>
            <person name="Moran D.A.P."/>
            <person name="Shinohara A."/>
            <person name="Yoshida Y."/>
            <person name="Fujiwara M."/>
            <person name="Mori M."/>
            <person name="Tomita M."/>
            <person name="Arakawa K."/>
        </authorList>
    </citation>
    <scope>NUCLEOTIDE SEQUENCE [LARGE SCALE GENOMIC DNA]</scope>
</reference>
<dbReference type="EMBL" id="BGPR01000135">
    <property type="protein sequence ID" value="GBL97987.1"/>
    <property type="molecule type" value="Genomic_DNA"/>
</dbReference>
<evidence type="ECO:0000313" key="1">
    <source>
        <dbReference type="EMBL" id="GBL97987.1"/>
    </source>
</evidence>
<dbReference type="AlphaFoldDB" id="A0A4Y2C2K2"/>
<comment type="caution">
    <text evidence="1">The sequence shown here is derived from an EMBL/GenBank/DDBJ whole genome shotgun (WGS) entry which is preliminary data.</text>
</comment>
<evidence type="ECO:0000313" key="2">
    <source>
        <dbReference type="Proteomes" id="UP000499080"/>
    </source>
</evidence>
<keyword evidence="2" id="KW-1185">Reference proteome</keyword>
<dbReference type="Proteomes" id="UP000499080">
    <property type="component" value="Unassembled WGS sequence"/>
</dbReference>
<organism evidence="1 2">
    <name type="scientific">Araneus ventricosus</name>
    <name type="common">Orbweaver spider</name>
    <name type="synonym">Epeira ventricosa</name>
    <dbReference type="NCBI Taxonomy" id="182803"/>
    <lineage>
        <taxon>Eukaryota</taxon>
        <taxon>Metazoa</taxon>
        <taxon>Ecdysozoa</taxon>
        <taxon>Arthropoda</taxon>
        <taxon>Chelicerata</taxon>
        <taxon>Arachnida</taxon>
        <taxon>Araneae</taxon>
        <taxon>Araneomorphae</taxon>
        <taxon>Entelegynae</taxon>
        <taxon>Araneoidea</taxon>
        <taxon>Araneidae</taxon>
        <taxon>Araneus</taxon>
    </lineage>
</organism>
<sequence length="112" mass="12179">MTEIVISLFSVNVKFHTPLRKLNRSKAEAELKGACGASCHVTSRAVAARPRETVAPAVGCPLLRFCIILHGSSDYRGFRVSACRDYRGSTVPSPVDRRSITNLCNKTGQKCA</sequence>